<keyword evidence="1" id="KW-0472">Membrane</keyword>
<dbReference type="Proteomes" id="UP001142325">
    <property type="component" value="Unassembled WGS sequence"/>
</dbReference>
<comment type="caution">
    <text evidence="2">The sequence shown here is derived from an EMBL/GenBank/DDBJ whole genome shotgun (WGS) entry which is preliminary data.</text>
</comment>
<reference evidence="2" key="2">
    <citation type="submission" date="2023-01" db="EMBL/GenBank/DDBJ databases">
        <authorList>
            <person name="Sun Q."/>
            <person name="Evtushenko L."/>
        </authorList>
    </citation>
    <scope>NUCLEOTIDE SEQUENCE</scope>
    <source>
        <strain evidence="2">VKM Ac-1958</strain>
    </source>
</reference>
<dbReference type="AlphaFoldDB" id="A0A9W6HRV2"/>
<feature type="transmembrane region" description="Helical" evidence="1">
    <location>
        <begin position="72"/>
        <end position="94"/>
    </location>
</feature>
<evidence type="ECO:0000313" key="2">
    <source>
        <dbReference type="EMBL" id="GLK01722.1"/>
    </source>
</evidence>
<evidence type="ECO:0000313" key="3">
    <source>
        <dbReference type="Proteomes" id="UP001142325"/>
    </source>
</evidence>
<organism evidence="2 3">
    <name type="scientific">Microbacterium keratanolyticum</name>
    <dbReference type="NCBI Taxonomy" id="67574"/>
    <lineage>
        <taxon>Bacteria</taxon>
        <taxon>Bacillati</taxon>
        <taxon>Actinomycetota</taxon>
        <taxon>Actinomycetes</taxon>
        <taxon>Micrococcales</taxon>
        <taxon>Microbacteriaceae</taxon>
        <taxon>Microbacterium</taxon>
    </lineage>
</organism>
<proteinExistence type="predicted"/>
<accession>A0A9W6HRV2</accession>
<name>A0A9W6HRV2_9MICO</name>
<protein>
    <submittedName>
        <fullName evidence="2">Uncharacterized protein</fullName>
    </submittedName>
</protein>
<evidence type="ECO:0000256" key="1">
    <source>
        <dbReference type="SAM" id="Phobius"/>
    </source>
</evidence>
<dbReference type="RefSeq" id="WP_204939342.1">
    <property type="nucleotide sequence ID" value="NZ_BAAAUM010000001.1"/>
</dbReference>
<dbReference type="EMBL" id="BSET01000001">
    <property type="protein sequence ID" value="GLK01722.1"/>
    <property type="molecule type" value="Genomic_DNA"/>
</dbReference>
<keyword evidence="1" id="KW-1133">Transmembrane helix</keyword>
<feature type="transmembrane region" description="Helical" evidence="1">
    <location>
        <begin position="39"/>
        <end position="60"/>
    </location>
</feature>
<reference evidence="2" key="1">
    <citation type="journal article" date="2014" name="Int. J. Syst. Evol. Microbiol.">
        <title>Complete genome sequence of Corynebacterium casei LMG S-19264T (=DSM 44701T), isolated from a smear-ripened cheese.</title>
        <authorList>
            <consortium name="US DOE Joint Genome Institute (JGI-PGF)"/>
            <person name="Walter F."/>
            <person name="Albersmeier A."/>
            <person name="Kalinowski J."/>
            <person name="Ruckert C."/>
        </authorList>
    </citation>
    <scope>NUCLEOTIDE SEQUENCE</scope>
    <source>
        <strain evidence="2">VKM Ac-1958</strain>
    </source>
</reference>
<gene>
    <name evidence="2" type="ORF">GCM10017596_14370</name>
</gene>
<keyword evidence="3" id="KW-1185">Reference proteome</keyword>
<keyword evidence="1" id="KW-0812">Transmembrane</keyword>
<sequence>MSEPALAPRNALGGMAIVWVVGAVAAVAIGLFVPEALVMPWMVIAFGGCLLLSFGVQLVYGRTQGFIVRVAGSALGALLLMGLSSVGFALATILHV</sequence>
<feature type="transmembrane region" description="Helical" evidence="1">
    <location>
        <begin position="12"/>
        <end position="33"/>
    </location>
</feature>